<feature type="region of interest" description="Disordered" evidence="1">
    <location>
        <begin position="145"/>
        <end position="226"/>
    </location>
</feature>
<evidence type="ECO:0000313" key="3">
    <source>
        <dbReference type="WBParaSite" id="jg3321"/>
    </source>
</evidence>
<feature type="region of interest" description="Disordered" evidence="1">
    <location>
        <begin position="17"/>
        <end position="41"/>
    </location>
</feature>
<feature type="compositionally biased region" description="Polar residues" evidence="1">
    <location>
        <begin position="188"/>
        <end position="226"/>
    </location>
</feature>
<reference evidence="3" key="1">
    <citation type="submission" date="2022-11" db="UniProtKB">
        <authorList>
            <consortium name="WormBaseParasite"/>
        </authorList>
    </citation>
    <scope>IDENTIFICATION</scope>
</reference>
<feature type="compositionally biased region" description="Polar residues" evidence="1">
    <location>
        <begin position="289"/>
        <end position="299"/>
    </location>
</feature>
<dbReference type="PANTHER" id="PTHR21397:SF2">
    <property type="entry name" value="CHROMATIN COMPLEXES SUBUNIT BAP18"/>
    <property type="match status" value="1"/>
</dbReference>
<dbReference type="GO" id="GO:0071339">
    <property type="term" value="C:MLL1 complex"/>
    <property type="evidence" value="ECO:0007669"/>
    <property type="project" value="TreeGrafter"/>
</dbReference>
<feature type="compositionally biased region" description="Polar residues" evidence="1">
    <location>
        <begin position="170"/>
        <end position="180"/>
    </location>
</feature>
<dbReference type="GO" id="GO:0016589">
    <property type="term" value="C:NURF complex"/>
    <property type="evidence" value="ECO:0007669"/>
    <property type="project" value="TreeGrafter"/>
</dbReference>
<dbReference type="PANTHER" id="PTHR21397">
    <property type="entry name" value="CHROMATIN COMPLEXES SUBUNIT BAP18-RELATED"/>
    <property type="match status" value="1"/>
</dbReference>
<dbReference type="Proteomes" id="UP000887574">
    <property type="component" value="Unplaced"/>
</dbReference>
<feature type="region of interest" description="Disordered" evidence="1">
    <location>
        <begin position="259"/>
        <end position="330"/>
    </location>
</feature>
<name>A0A915EAR5_9BILA</name>
<keyword evidence="2" id="KW-1185">Reference proteome</keyword>
<evidence type="ECO:0000256" key="1">
    <source>
        <dbReference type="SAM" id="MobiDB-lite"/>
    </source>
</evidence>
<dbReference type="WBParaSite" id="jg3321">
    <property type="protein sequence ID" value="jg3321"/>
    <property type="gene ID" value="jg3321"/>
</dbReference>
<organism evidence="2 3">
    <name type="scientific">Ditylenchus dipsaci</name>
    <dbReference type="NCBI Taxonomy" id="166011"/>
    <lineage>
        <taxon>Eukaryota</taxon>
        <taxon>Metazoa</taxon>
        <taxon>Ecdysozoa</taxon>
        <taxon>Nematoda</taxon>
        <taxon>Chromadorea</taxon>
        <taxon>Rhabditida</taxon>
        <taxon>Tylenchina</taxon>
        <taxon>Tylenchomorpha</taxon>
        <taxon>Sphaerularioidea</taxon>
        <taxon>Anguinidae</taxon>
        <taxon>Anguininae</taxon>
        <taxon>Ditylenchus</taxon>
    </lineage>
</organism>
<proteinExistence type="predicted"/>
<sequence length="352" mass="38304">MANDNSNIMIVGSNSSRQAMLPSSGPGRIIHQRSSPSTGYVATRPHHLSDVRPSTTSTAGKVAEVFLTASHAFQKLGDLILPLHTPISESTDNNKWSDRDVDRLKEALSRFAQELDGISDSVQARTIKHIKTDIKRYSTIGQSDMRTPLNYTNLLGGGNTSSNTTPSSLHTQSLESSQNDPELDSMAYNESSQMDSSLSQQHQQYTSSPPRLQQQEHPGLTSHQPQLRTRVVHLATQANQGQMAGAGGFRSGTTIIKRQAPNYGMGSGMGGRPPPLKKPMSLVEAHGSGMTSSRQNSLGQQQQQQQPSTTFRPVRNETQPNSVNSPAPTPELQGVQMLLLDFEVYCCINNDS</sequence>
<dbReference type="AlphaFoldDB" id="A0A915EAR5"/>
<evidence type="ECO:0000313" key="2">
    <source>
        <dbReference type="Proteomes" id="UP000887574"/>
    </source>
</evidence>
<feature type="compositionally biased region" description="Polar residues" evidence="1">
    <location>
        <begin position="307"/>
        <end position="326"/>
    </location>
</feature>
<feature type="compositionally biased region" description="Low complexity" evidence="1">
    <location>
        <begin position="160"/>
        <end position="169"/>
    </location>
</feature>
<protein>
    <submittedName>
        <fullName evidence="3">Chromatin complexes subunit BAP18</fullName>
    </submittedName>
</protein>
<accession>A0A915EAR5</accession>